<proteinExistence type="predicted"/>
<protein>
    <recommendedName>
        <fullName evidence="6">Pectinesterase catalytic domain-containing protein</fullName>
    </recommendedName>
</protein>
<organism evidence="7 8">
    <name type="scientific">Populus alba x Populus x berolinensis</name>
    <dbReference type="NCBI Taxonomy" id="444605"/>
    <lineage>
        <taxon>Eukaryota</taxon>
        <taxon>Viridiplantae</taxon>
        <taxon>Streptophyta</taxon>
        <taxon>Embryophyta</taxon>
        <taxon>Tracheophyta</taxon>
        <taxon>Spermatophyta</taxon>
        <taxon>Magnoliopsida</taxon>
        <taxon>eudicotyledons</taxon>
        <taxon>Gunneridae</taxon>
        <taxon>Pentapetalae</taxon>
        <taxon>rosids</taxon>
        <taxon>fabids</taxon>
        <taxon>Malpighiales</taxon>
        <taxon>Salicaceae</taxon>
        <taxon>Saliceae</taxon>
        <taxon>Populus</taxon>
    </lineage>
</organism>
<keyword evidence="8" id="KW-1185">Reference proteome</keyword>
<evidence type="ECO:0000256" key="3">
    <source>
        <dbReference type="ARBA" id="ARBA00022512"/>
    </source>
</evidence>
<sequence>MESQLADFIQPDGWAPWSGNQFLDTLYYAEYGNTGPGAATKRRVRWKTLHFLRRNEALQFTAGTFLRGGQWIRNTGVPALLGPEKMREITYVYICLRTTTTIKAFSQ</sequence>
<evidence type="ECO:0000256" key="5">
    <source>
        <dbReference type="ARBA" id="ARBA00023085"/>
    </source>
</evidence>
<evidence type="ECO:0000259" key="6">
    <source>
        <dbReference type="Pfam" id="PF01095"/>
    </source>
</evidence>
<dbReference type="Proteomes" id="UP001164929">
    <property type="component" value="Chromosome 1"/>
</dbReference>
<evidence type="ECO:0000256" key="1">
    <source>
        <dbReference type="ARBA" id="ARBA00004191"/>
    </source>
</evidence>
<dbReference type="Gene3D" id="2.160.20.10">
    <property type="entry name" value="Single-stranded right-handed beta-helix, Pectin lyase-like"/>
    <property type="match status" value="1"/>
</dbReference>
<dbReference type="GO" id="GO:0042545">
    <property type="term" value="P:cell wall modification"/>
    <property type="evidence" value="ECO:0007669"/>
    <property type="project" value="InterPro"/>
</dbReference>
<reference evidence="7 8" key="1">
    <citation type="journal article" date="2023" name="Mol. Ecol. Resour.">
        <title>Chromosome-level genome assembly of a triploid poplar Populus alba 'Berolinensis'.</title>
        <authorList>
            <person name="Chen S."/>
            <person name="Yu Y."/>
            <person name="Wang X."/>
            <person name="Wang S."/>
            <person name="Zhang T."/>
            <person name="Zhou Y."/>
            <person name="He R."/>
            <person name="Meng N."/>
            <person name="Wang Y."/>
            <person name="Liu W."/>
            <person name="Liu Z."/>
            <person name="Liu J."/>
            <person name="Guo Q."/>
            <person name="Huang H."/>
            <person name="Sederoff R.R."/>
            <person name="Wang G."/>
            <person name="Qu G."/>
            <person name="Chen S."/>
        </authorList>
    </citation>
    <scope>NUCLEOTIDE SEQUENCE [LARGE SCALE GENOMIC DNA]</scope>
    <source>
        <strain evidence="7">SC-2020</strain>
    </source>
</reference>
<dbReference type="GO" id="GO:0030599">
    <property type="term" value="F:pectinesterase activity"/>
    <property type="evidence" value="ECO:0007669"/>
    <property type="project" value="InterPro"/>
</dbReference>
<dbReference type="InterPro" id="IPR000070">
    <property type="entry name" value="Pectinesterase_cat"/>
</dbReference>
<dbReference type="AlphaFoldDB" id="A0AAD6RVJ5"/>
<evidence type="ECO:0000313" key="8">
    <source>
        <dbReference type="Proteomes" id="UP001164929"/>
    </source>
</evidence>
<keyword evidence="3" id="KW-0964">Secreted</keyword>
<keyword evidence="4" id="KW-0378">Hydrolase</keyword>
<evidence type="ECO:0000256" key="2">
    <source>
        <dbReference type="ARBA" id="ARBA00005184"/>
    </source>
</evidence>
<dbReference type="InterPro" id="IPR011050">
    <property type="entry name" value="Pectin_lyase_fold/virulence"/>
</dbReference>
<comment type="subcellular location">
    <subcellularLocation>
        <location evidence="1">Secreted</location>
        <location evidence="1">Cell wall</location>
    </subcellularLocation>
</comment>
<comment type="pathway">
    <text evidence="2">Glycan metabolism; pectin degradation; 2-dehydro-3-deoxy-D-gluconate from pectin: step 1/5.</text>
</comment>
<evidence type="ECO:0000313" key="7">
    <source>
        <dbReference type="EMBL" id="KAJ7015633.1"/>
    </source>
</evidence>
<accession>A0AAD6RVJ5</accession>
<dbReference type="Pfam" id="PF01095">
    <property type="entry name" value="Pectinesterase"/>
    <property type="match status" value="1"/>
</dbReference>
<name>A0AAD6RVJ5_9ROSI</name>
<dbReference type="PANTHER" id="PTHR31707">
    <property type="entry name" value="PECTINESTERASE"/>
    <property type="match status" value="1"/>
</dbReference>
<gene>
    <name evidence="7" type="ORF">NC653_004820</name>
</gene>
<dbReference type="EMBL" id="JAQIZT010000001">
    <property type="protein sequence ID" value="KAJ7015633.1"/>
    <property type="molecule type" value="Genomic_DNA"/>
</dbReference>
<feature type="domain" description="Pectinesterase catalytic" evidence="6">
    <location>
        <begin position="1"/>
        <end position="68"/>
    </location>
</feature>
<comment type="caution">
    <text evidence="7">The sequence shown here is derived from an EMBL/GenBank/DDBJ whole genome shotgun (WGS) entry which is preliminary data.</text>
</comment>
<dbReference type="SUPFAM" id="SSF51126">
    <property type="entry name" value="Pectin lyase-like"/>
    <property type="match status" value="1"/>
</dbReference>
<evidence type="ECO:0000256" key="4">
    <source>
        <dbReference type="ARBA" id="ARBA00022801"/>
    </source>
</evidence>
<keyword evidence="5" id="KW-0063">Aspartyl esterase</keyword>
<keyword evidence="3" id="KW-0134">Cell wall</keyword>
<dbReference type="InterPro" id="IPR012334">
    <property type="entry name" value="Pectin_lyas_fold"/>
</dbReference>